<feature type="binding site" evidence="5">
    <location>
        <position position="128"/>
    </location>
    <ligand>
        <name>Ca(2+)</name>
        <dbReference type="ChEBI" id="CHEBI:29108"/>
        <label>1</label>
        <note>catalytic</note>
    </ligand>
</feature>
<dbReference type="STRING" id="31234.E3LMY2"/>
<keyword evidence="5" id="KW-0106">Calcium</keyword>
<dbReference type="GO" id="GO:1905792">
    <property type="term" value="P:positive regulation of mechanosensory behavior"/>
    <property type="evidence" value="ECO:0007669"/>
    <property type="project" value="EnsemblMetazoa"/>
</dbReference>
<dbReference type="OMA" id="YEMMLLT"/>
<evidence type="ECO:0000256" key="2">
    <source>
        <dbReference type="ARBA" id="ARBA00022801"/>
    </source>
</evidence>
<dbReference type="SUPFAM" id="SSF63829">
    <property type="entry name" value="Calcium-dependent phosphotriesterase"/>
    <property type="match status" value="1"/>
</dbReference>
<evidence type="ECO:0000256" key="5">
    <source>
        <dbReference type="PIRSR" id="PIRSR602640-2"/>
    </source>
</evidence>
<dbReference type="Pfam" id="PF01731">
    <property type="entry name" value="Arylesterase"/>
    <property type="match status" value="1"/>
</dbReference>
<keyword evidence="5" id="KW-0479">Metal-binding</keyword>
<feature type="binding site" evidence="5">
    <location>
        <position position="178"/>
    </location>
    <ligand>
        <name>Ca(2+)</name>
        <dbReference type="ChEBI" id="CHEBI:29108"/>
        <label>1</label>
        <note>catalytic</note>
    </ligand>
</feature>
<dbReference type="InterPro" id="IPR011042">
    <property type="entry name" value="6-blade_b-propeller_TolB-like"/>
</dbReference>
<comment type="cofactor">
    <cofactor evidence="5">
        <name>Ca(2+)</name>
        <dbReference type="ChEBI" id="CHEBI:29108"/>
    </cofactor>
    <text evidence="5">Binds 2 calcium ions per subunit.</text>
</comment>
<dbReference type="PANTHER" id="PTHR11799:SF28">
    <property type="entry name" value="MECHANOSENSORY ABNORMALITY PROTEIN 6"/>
    <property type="match status" value="1"/>
</dbReference>
<reference evidence="7" key="1">
    <citation type="submission" date="2007-07" db="EMBL/GenBank/DDBJ databases">
        <title>PCAP assembly of the Caenorhabditis remanei genome.</title>
        <authorList>
            <consortium name="The Caenorhabditis remanei Sequencing Consortium"/>
            <person name="Wilson R.K."/>
        </authorList>
    </citation>
    <scope>NUCLEOTIDE SEQUENCE [LARGE SCALE GENOMIC DNA]</scope>
    <source>
        <strain evidence="7">PB4641</strain>
    </source>
</reference>
<keyword evidence="4" id="KW-0325">Glycoprotein</keyword>
<dbReference type="OrthoDB" id="423498at2759"/>
<keyword evidence="6" id="KW-0812">Transmembrane</keyword>
<protein>
    <submittedName>
        <fullName evidence="7">CRE-MEC-6 protein</fullName>
    </submittedName>
</protein>
<name>E3LMY2_CAERE</name>
<dbReference type="AlphaFoldDB" id="E3LMY2"/>
<keyword evidence="2" id="KW-0378">Hydrolase</keyword>
<comment type="similarity">
    <text evidence="1">Belongs to the paraoxonase family.</text>
</comment>
<dbReference type="GO" id="GO:0004064">
    <property type="term" value="F:arylesterase activity"/>
    <property type="evidence" value="ECO:0007669"/>
    <property type="project" value="InterPro"/>
</dbReference>
<proteinExistence type="inferred from homology"/>
<evidence type="ECO:0000313" key="8">
    <source>
        <dbReference type="Proteomes" id="UP000008281"/>
    </source>
</evidence>
<gene>
    <name evidence="7" type="primary">Cre-mec-6</name>
    <name evidence="7" type="ORF">CRE_28522</name>
</gene>
<dbReference type="eggNOG" id="ENOG502S6UP">
    <property type="taxonomic scope" value="Eukaryota"/>
</dbReference>
<keyword evidence="8" id="KW-1185">Reference proteome</keyword>
<evidence type="ECO:0000256" key="1">
    <source>
        <dbReference type="ARBA" id="ARBA00008595"/>
    </source>
</evidence>
<dbReference type="EMBL" id="DS268411">
    <property type="protein sequence ID" value="EFP03221.1"/>
    <property type="molecule type" value="Genomic_DNA"/>
</dbReference>
<dbReference type="FunCoup" id="E3LMY2">
    <property type="interactions" value="2"/>
</dbReference>
<dbReference type="InterPro" id="IPR051288">
    <property type="entry name" value="Serum_paraoxonase/arylesterase"/>
</dbReference>
<dbReference type="GO" id="GO:0007638">
    <property type="term" value="P:mechanosensory behavior"/>
    <property type="evidence" value="ECO:0007669"/>
    <property type="project" value="EnsemblMetazoa"/>
</dbReference>
<dbReference type="GO" id="GO:0046872">
    <property type="term" value="F:metal ion binding"/>
    <property type="evidence" value="ECO:0007669"/>
    <property type="project" value="UniProtKB-KW"/>
</dbReference>
<dbReference type="GO" id="GO:0050976">
    <property type="term" value="P:detection of mechanical stimulus involved in sensory perception of touch"/>
    <property type="evidence" value="ECO:0007669"/>
    <property type="project" value="EnsemblMetazoa"/>
</dbReference>
<keyword evidence="3" id="KW-1015">Disulfide bond</keyword>
<evidence type="ECO:0000313" key="7">
    <source>
        <dbReference type="EMBL" id="EFP03221.1"/>
    </source>
</evidence>
<accession>E3LMY2</accession>
<keyword evidence="6" id="KW-1133">Transmembrane helix</keyword>
<evidence type="ECO:0000256" key="3">
    <source>
        <dbReference type="ARBA" id="ARBA00023157"/>
    </source>
</evidence>
<keyword evidence="6" id="KW-0472">Membrane</keyword>
<dbReference type="HOGENOM" id="CLU_049839_1_0_1"/>
<evidence type="ECO:0000256" key="6">
    <source>
        <dbReference type="SAM" id="Phobius"/>
    </source>
</evidence>
<feature type="transmembrane region" description="Helical" evidence="6">
    <location>
        <begin position="14"/>
        <end position="34"/>
    </location>
</feature>
<dbReference type="Gene3D" id="2.120.10.30">
    <property type="entry name" value="TolB, C-terminal domain"/>
    <property type="match status" value="1"/>
</dbReference>
<dbReference type="GO" id="GO:1905789">
    <property type="term" value="P:positive regulation of detection of mechanical stimulus involved in sensory perception of touch"/>
    <property type="evidence" value="ECO:0007669"/>
    <property type="project" value="EnsemblMetazoa"/>
</dbReference>
<evidence type="ECO:0000256" key="4">
    <source>
        <dbReference type="ARBA" id="ARBA00023180"/>
    </source>
</evidence>
<sequence>MGSQSSFLHFMHRLVFWVLFAMVSCFVLRVLIVLDLNKRIYNHTPGPCRVLTEKYKGTAGLTYVDSQKRVYITLGYGKSHNLTTNTGISFYNTNRSDGRSQQEMYDLVEMSINWNGYEYQNLFIPTGIDSYSSSNGRVLLYVINAHPDHQCIHFFQVDNTKLNYRKSICDSSFTSLQDLSVVGPDRIFFTNMAAFGRGWAQVVEFALQTGQGVVYYYDGSKLAIGAPSVNAPTGIGYDSKRRILYVGSLIRESLFAYKVAKDMTLELMYEMMLLTSPIGIFVESKTGDVWVAAHPVLHESAWHYTHPEKKNVHSSSQILRIRIQVSEGAEEGSSWVTTEPYANDGATISASSAIVYTDDQMIIGSSFGRLLHCDLTHSHIT</sequence>
<dbReference type="InterPro" id="IPR002640">
    <property type="entry name" value="Arylesterase"/>
</dbReference>
<organism evidence="8">
    <name type="scientific">Caenorhabditis remanei</name>
    <name type="common">Caenorhabditis vulgaris</name>
    <dbReference type="NCBI Taxonomy" id="31234"/>
    <lineage>
        <taxon>Eukaryota</taxon>
        <taxon>Metazoa</taxon>
        <taxon>Ecdysozoa</taxon>
        <taxon>Nematoda</taxon>
        <taxon>Chromadorea</taxon>
        <taxon>Rhabditida</taxon>
        <taxon>Rhabditina</taxon>
        <taxon>Rhabditomorpha</taxon>
        <taxon>Rhabditoidea</taxon>
        <taxon>Rhabditidae</taxon>
        <taxon>Peloderinae</taxon>
        <taxon>Caenorhabditis</taxon>
    </lineage>
</organism>
<dbReference type="Proteomes" id="UP000008281">
    <property type="component" value="Unassembled WGS sequence"/>
</dbReference>
<dbReference type="PANTHER" id="PTHR11799">
    <property type="entry name" value="PARAOXONASE"/>
    <property type="match status" value="1"/>
</dbReference>
<dbReference type="InParanoid" id="E3LMY2"/>